<keyword evidence="2" id="KW-1185">Reference proteome</keyword>
<proteinExistence type="predicted"/>
<dbReference type="RefSeq" id="WP_254418569.1">
    <property type="nucleotide sequence ID" value="NZ_BAAAJB010000015.1"/>
</dbReference>
<gene>
    <name evidence="1" type="ORF">NE857_29475</name>
</gene>
<name>A0ABY5D4U6_9ACTN</name>
<accession>A0ABY5D4U6</accession>
<dbReference type="Proteomes" id="UP001055940">
    <property type="component" value="Chromosome"/>
</dbReference>
<protein>
    <submittedName>
        <fullName evidence="1">Uncharacterized protein</fullName>
    </submittedName>
</protein>
<reference evidence="1" key="1">
    <citation type="submission" date="2022-06" db="EMBL/GenBank/DDBJ databases">
        <authorList>
            <person name="Ping M."/>
        </authorList>
    </citation>
    <scope>NUCLEOTIDE SEQUENCE</scope>
    <source>
        <strain evidence="1">JCM11759T</strain>
    </source>
</reference>
<sequence>MRAVKLPMLGGQRCEFAKEHRIAAEIQADNPQLVLWFGEATQSYWVASAEGLREAQTLGRLLLLVDPAPAIRAGTSR</sequence>
<organism evidence="1 2">
    <name type="scientific">Nocardiopsis exhalans</name>
    <dbReference type="NCBI Taxonomy" id="163604"/>
    <lineage>
        <taxon>Bacteria</taxon>
        <taxon>Bacillati</taxon>
        <taxon>Actinomycetota</taxon>
        <taxon>Actinomycetes</taxon>
        <taxon>Streptosporangiales</taxon>
        <taxon>Nocardiopsidaceae</taxon>
        <taxon>Nocardiopsis</taxon>
    </lineage>
</organism>
<dbReference type="EMBL" id="CP099837">
    <property type="protein sequence ID" value="USY19334.1"/>
    <property type="molecule type" value="Genomic_DNA"/>
</dbReference>
<evidence type="ECO:0000313" key="2">
    <source>
        <dbReference type="Proteomes" id="UP001055940"/>
    </source>
</evidence>
<evidence type="ECO:0000313" key="1">
    <source>
        <dbReference type="EMBL" id="USY19334.1"/>
    </source>
</evidence>